<proteinExistence type="predicted"/>
<gene>
    <name evidence="1" type="ORF">MPRM_11350</name>
</gene>
<organism evidence="1 2">
    <name type="scientific">Mycobacterium parmense</name>
    <dbReference type="NCBI Taxonomy" id="185642"/>
    <lineage>
        <taxon>Bacteria</taxon>
        <taxon>Bacillati</taxon>
        <taxon>Actinomycetota</taxon>
        <taxon>Actinomycetes</taxon>
        <taxon>Mycobacteriales</taxon>
        <taxon>Mycobacteriaceae</taxon>
        <taxon>Mycobacterium</taxon>
        <taxon>Mycobacterium simiae complex</taxon>
    </lineage>
</organism>
<protein>
    <submittedName>
        <fullName evidence="1">Uncharacterized protein</fullName>
    </submittedName>
</protein>
<keyword evidence="2" id="KW-1185">Reference proteome</keyword>
<evidence type="ECO:0000313" key="2">
    <source>
        <dbReference type="Proteomes" id="UP000467105"/>
    </source>
</evidence>
<dbReference type="EMBL" id="AP022614">
    <property type="protein sequence ID" value="BBZ43854.1"/>
    <property type="molecule type" value="Genomic_DNA"/>
</dbReference>
<sequence>MNVDLLREHLGALAVQSRRQRLTRNVTPHSCIVAHGRVPRKDPLGTRPGTEWNQTVWLADH</sequence>
<dbReference type="AlphaFoldDB" id="A0A7I7YRP1"/>
<accession>A0A7I7YRP1</accession>
<evidence type="ECO:0000313" key="1">
    <source>
        <dbReference type="EMBL" id="BBZ43854.1"/>
    </source>
</evidence>
<reference evidence="1 2" key="1">
    <citation type="journal article" date="2019" name="Emerg. Microbes Infect.">
        <title>Comprehensive subspecies identification of 175 nontuberculous mycobacteria species based on 7547 genomic profiles.</title>
        <authorList>
            <person name="Matsumoto Y."/>
            <person name="Kinjo T."/>
            <person name="Motooka D."/>
            <person name="Nabeya D."/>
            <person name="Jung N."/>
            <person name="Uechi K."/>
            <person name="Horii T."/>
            <person name="Iida T."/>
            <person name="Fujita J."/>
            <person name="Nakamura S."/>
        </authorList>
    </citation>
    <scope>NUCLEOTIDE SEQUENCE [LARGE SCALE GENOMIC DNA]</scope>
    <source>
        <strain evidence="1 2">JCM 14742</strain>
    </source>
</reference>
<name>A0A7I7YRP1_9MYCO</name>
<dbReference type="Proteomes" id="UP000467105">
    <property type="component" value="Chromosome"/>
</dbReference>